<name>A0A382QSK7_9ZZZZ</name>
<accession>A0A382QSK7</accession>
<evidence type="ECO:0000313" key="1">
    <source>
        <dbReference type="EMBL" id="SVC87855.1"/>
    </source>
</evidence>
<proteinExistence type="predicted"/>
<dbReference type="EMBL" id="UINC01116252">
    <property type="protein sequence ID" value="SVC87855.1"/>
    <property type="molecule type" value="Genomic_DNA"/>
</dbReference>
<protein>
    <submittedName>
        <fullName evidence="1">Uncharacterized protein</fullName>
    </submittedName>
</protein>
<reference evidence="1" key="1">
    <citation type="submission" date="2018-05" db="EMBL/GenBank/DDBJ databases">
        <authorList>
            <person name="Lanie J.A."/>
            <person name="Ng W.-L."/>
            <person name="Kazmierczak K.M."/>
            <person name="Andrzejewski T.M."/>
            <person name="Davidsen T.M."/>
            <person name="Wayne K.J."/>
            <person name="Tettelin H."/>
            <person name="Glass J.I."/>
            <person name="Rusch D."/>
            <person name="Podicherti R."/>
            <person name="Tsui H.-C.T."/>
            <person name="Winkler M.E."/>
        </authorList>
    </citation>
    <scope>NUCLEOTIDE SEQUENCE</scope>
</reference>
<organism evidence="1">
    <name type="scientific">marine metagenome</name>
    <dbReference type="NCBI Taxonomy" id="408172"/>
    <lineage>
        <taxon>unclassified sequences</taxon>
        <taxon>metagenomes</taxon>
        <taxon>ecological metagenomes</taxon>
    </lineage>
</organism>
<feature type="non-terminal residue" evidence="1">
    <location>
        <position position="55"/>
    </location>
</feature>
<sequence>MRLPVSSNGIPSLHHSCQNSGDREIQASVLEQLQFSTLALNQALLDNLASLKYLQ</sequence>
<dbReference type="AlphaFoldDB" id="A0A382QSK7"/>
<gene>
    <name evidence="1" type="ORF">METZ01_LOCUS340709</name>
</gene>